<feature type="domain" description="Poly(A) RNA polymerase mitochondrial-like central palm" evidence="2">
    <location>
        <begin position="102"/>
        <end position="199"/>
    </location>
</feature>
<dbReference type="EMBL" id="GL379902">
    <property type="protein sequence ID" value="EGT33140.1"/>
    <property type="molecule type" value="Genomic_DNA"/>
</dbReference>
<dbReference type="eggNOG" id="KOG2277">
    <property type="taxonomic scope" value="Eukaryota"/>
</dbReference>
<sequence>MAPATYAMVVKNGNQAPAICEDSPVAPTLVVLSLKNSPTNKKIGRTARKNASKVEFKSAQVERRVSSQVSCFDSTRNGPFSSEIDCHRIHLKAAAADFRTILVGLYLDALIWLVGSFAAGIDLPTSDLDFTISIPSLTAETSFEKLKMIMERLQRQSVFKVVKIPVLMLVHIATGVEVDVTIDNDTPKRNTQLLRWYGQIDNRFTTICRAVKYWASESQIECSKQGRLNSFSICLMVIHYLQQVSVLPNLQAKFPELNGEIKIEADESGRRNLKRELKSRGYRLNKNEDSLAALYWCFFKYFKEFDFKTHWISVKRGTLVEKEIVEEGQEMTHVCNGAFIGVENPFLEQPWNCARTVRQGDITERIMEEFQRGYDLIEERNTIFRNQSIRRVLIVKEGEARDLMDVKVINRLKDCRYIKSNPREFYEAPPRKENEKRWPEPMQPLPL</sequence>
<dbReference type="CDD" id="cd05402">
    <property type="entry name" value="NT_PAP_TUTase"/>
    <property type="match status" value="1"/>
</dbReference>
<dbReference type="PANTHER" id="PTHR12271">
    <property type="entry name" value="POLY A POLYMERASE CID PAP -RELATED"/>
    <property type="match status" value="1"/>
</dbReference>
<dbReference type="Pfam" id="PF22600">
    <property type="entry name" value="MTPAP-like_central"/>
    <property type="match status" value="1"/>
</dbReference>
<dbReference type="InterPro" id="IPR043519">
    <property type="entry name" value="NT_sf"/>
</dbReference>
<dbReference type="GO" id="GO:1990817">
    <property type="term" value="F:poly(A) RNA polymerase activity"/>
    <property type="evidence" value="ECO:0007669"/>
    <property type="project" value="TreeGrafter"/>
</dbReference>
<evidence type="ECO:0000259" key="2">
    <source>
        <dbReference type="Pfam" id="PF22600"/>
    </source>
</evidence>
<dbReference type="SUPFAM" id="SSF81301">
    <property type="entry name" value="Nucleotidyltransferase"/>
    <property type="match status" value="1"/>
</dbReference>
<name>G0NKR3_CAEBE</name>
<feature type="compositionally biased region" description="Basic and acidic residues" evidence="1">
    <location>
        <begin position="426"/>
        <end position="439"/>
    </location>
</feature>
<dbReference type="Gene3D" id="3.30.460.10">
    <property type="entry name" value="Beta Polymerase, domain 2"/>
    <property type="match status" value="1"/>
</dbReference>
<dbReference type="InterPro" id="IPR054708">
    <property type="entry name" value="MTPAP-like_central"/>
</dbReference>
<dbReference type="PANTHER" id="PTHR12271:SF129">
    <property type="entry name" value="PAP-ASSOCIATED DOMAIN-CONTAINING PROTEIN"/>
    <property type="match status" value="1"/>
</dbReference>
<accession>G0NKR3</accession>
<dbReference type="HOGENOM" id="CLU_047881_0_0_1"/>
<gene>
    <name evidence="3" type="ORF">CAEBREN_32021</name>
</gene>
<dbReference type="AlphaFoldDB" id="G0NKR3"/>
<proteinExistence type="predicted"/>
<dbReference type="SUPFAM" id="SSF81631">
    <property type="entry name" value="PAP/OAS1 substrate-binding domain"/>
    <property type="match status" value="1"/>
</dbReference>
<evidence type="ECO:0000313" key="4">
    <source>
        <dbReference type="Proteomes" id="UP000008068"/>
    </source>
</evidence>
<dbReference type="InParanoid" id="G0NKR3"/>
<evidence type="ECO:0000256" key="1">
    <source>
        <dbReference type="SAM" id="MobiDB-lite"/>
    </source>
</evidence>
<organism evidence="4">
    <name type="scientific">Caenorhabditis brenneri</name>
    <name type="common">Nematode worm</name>
    <dbReference type="NCBI Taxonomy" id="135651"/>
    <lineage>
        <taxon>Eukaryota</taxon>
        <taxon>Metazoa</taxon>
        <taxon>Ecdysozoa</taxon>
        <taxon>Nematoda</taxon>
        <taxon>Chromadorea</taxon>
        <taxon>Rhabditida</taxon>
        <taxon>Rhabditina</taxon>
        <taxon>Rhabditomorpha</taxon>
        <taxon>Rhabditoidea</taxon>
        <taxon>Rhabditidae</taxon>
        <taxon>Peloderinae</taxon>
        <taxon>Caenorhabditis</taxon>
    </lineage>
</organism>
<feature type="region of interest" description="Disordered" evidence="1">
    <location>
        <begin position="426"/>
        <end position="447"/>
    </location>
</feature>
<dbReference type="GO" id="GO:0031123">
    <property type="term" value="P:RNA 3'-end processing"/>
    <property type="evidence" value="ECO:0007669"/>
    <property type="project" value="TreeGrafter"/>
</dbReference>
<evidence type="ECO:0000313" key="3">
    <source>
        <dbReference type="EMBL" id="EGT33140.1"/>
    </source>
</evidence>
<dbReference type="OrthoDB" id="2274644at2759"/>
<reference evidence="4" key="1">
    <citation type="submission" date="2011-07" db="EMBL/GenBank/DDBJ databases">
        <authorList>
            <consortium name="Caenorhabditis brenneri Sequencing and Analysis Consortium"/>
            <person name="Wilson R.K."/>
        </authorList>
    </citation>
    <scope>NUCLEOTIDE SEQUENCE [LARGE SCALE GENOMIC DNA]</scope>
    <source>
        <strain evidence="4">PB2801</strain>
    </source>
</reference>
<dbReference type="STRING" id="135651.G0NKR3"/>
<protein>
    <recommendedName>
        <fullName evidence="2">Poly(A) RNA polymerase mitochondrial-like central palm domain-containing protein</fullName>
    </recommendedName>
</protein>
<keyword evidence="4" id="KW-1185">Reference proteome</keyword>
<dbReference type="Proteomes" id="UP000008068">
    <property type="component" value="Unassembled WGS sequence"/>
</dbReference>
<dbReference type="Gene3D" id="1.10.1410.10">
    <property type="match status" value="1"/>
</dbReference>